<reference evidence="1" key="1">
    <citation type="submission" date="2021-01" db="EMBL/GenBank/DDBJ databases">
        <title>Genome public.</title>
        <authorList>
            <person name="Liu C."/>
            <person name="Sun Q."/>
        </authorList>
    </citation>
    <scope>NUCLEOTIDE SEQUENCE</scope>
    <source>
        <strain evidence="1">M6</strain>
    </source>
</reference>
<dbReference type="InterPro" id="IPR011856">
    <property type="entry name" value="tRNA_endonuc-like_dom_sf"/>
</dbReference>
<dbReference type="AlphaFoldDB" id="A0A934WTE2"/>
<dbReference type="RefSeq" id="WP_201428233.1">
    <property type="nucleotide sequence ID" value="NZ_JAEQMG010000140.1"/>
</dbReference>
<gene>
    <name evidence="1" type="ORF">JKK62_12845</name>
</gene>
<keyword evidence="2" id="KW-1185">Reference proteome</keyword>
<protein>
    <submittedName>
        <fullName evidence="1">Uncharacterized protein</fullName>
    </submittedName>
</protein>
<evidence type="ECO:0000313" key="1">
    <source>
        <dbReference type="EMBL" id="MBK6089515.1"/>
    </source>
</evidence>
<organism evidence="1 2">
    <name type="scientific">Ruminococcus difficilis</name>
    <dbReference type="NCBI Taxonomy" id="2763069"/>
    <lineage>
        <taxon>Bacteria</taxon>
        <taxon>Bacillati</taxon>
        <taxon>Bacillota</taxon>
        <taxon>Clostridia</taxon>
        <taxon>Eubacteriales</taxon>
        <taxon>Oscillospiraceae</taxon>
        <taxon>Ruminococcus</taxon>
    </lineage>
</organism>
<evidence type="ECO:0000313" key="2">
    <source>
        <dbReference type="Proteomes" id="UP000633365"/>
    </source>
</evidence>
<dbReference type="EMBL" id="JAEQMG010000140">
    <property type="protein sequence ID" value="MBK6089515.1"/>
    <property type="molecule type" value="Genomic_DNA"/>
</dbReference>
<dbReference type="Gene3D" id="3.40.1350.10">
    <property type="match status" value="1"/>
</dbReference>
<dbReference type="Proteomes" id="UP000633365">
    <property type="component" value="Unassembled WGS sequence"/>
</dbReference>
<sequence>MCLGEIPKKFPEKPSRKTAHNFSEHFSEHFSERFSENRKGVSMRSKRIKDRCTKMQLSKCDTTARLYDQVMIAFAGLLERNKQVSKIMCNVSMDGLEEGEFTSDFVCVKANGDYMVRECTWRKKLTLPRTARLLEASRKYWARRGVQDWGIIVEKERSNDEAN</sequence>
<accession>A0A934WTE2</accession>
<dbReference type="GO" id="GO:0003676">
    <property type="term" value="F:nucleic acid binding"/>
    <property type="evidence" value="ECO:0007669"/>
    <property type="project" value="InterPro"/>
</dbReference>
<name>A0A934WTE2_9FIRM</name>
<proteinExistence type="predicted"/>
<comment type="caution">
    <text evidence="1">The sequence shown here is derived from an EMBL/GenBank/DDBJ whole genome shotgun (WGS) entry which is preliminary data.</text>
</comment>